<feature type="non-terminal residue" evidence="2">
    <location>
        <position position="71"/>
    </location>
</feature>
<name>A0A0F9FJJ7_9ZZZZ</name>
<dbReference type="CDD" id="cd06558">
    <property type="entry name" value="crotonase-like"/>
    <property type="match status" value="1"/>
</dbReference>
<evidence type="ECO:0000313" key="2">
    <source>
        <dbReference type="EMBL" id="KKL86453.1"/>
    </source>
</evidence>
<dbReference type="Pfam" id="PF00378">
    <property type="entry name" value="ECH_1"/>
    <property type="match status" value="1"/>
</dbReference>
<dbReference type="Gene3D" id="3.90.226.10">
    <property type="entry name" value="2-enoyl-CoA Hydratase, Chain A, domain 1"/>
    <property type="match status" value="1"/>
</dbReference>
<evidence type="ECO:0000256" key="1">
    <source>
        <dbReference type="ARBA" id="ARBA00005254"/>
    </source>
</evidence>
<gene>
    <name evidence="2" type="ORF">LCGC14_1944570</name>
</gene>
<dbReference type="PANTHER" id="PTHR43802">
    <property type="entry name" value="ENOYL-COA HYDRATASE"/>
    <property type="match status" value="1"/>
</dbReference>
<dbReference type="EMBL" id="LAZR01021114">
    <property type="protein sequence ID" value="KKL86453.1"/>
    <property type="molecule type" value="Genomic_DNA"/>
</dbReference>
<accession>A0A0F9FJJ7</accession>
<dbReference type="PANTHER" id="PTHR43802:SF1">
    <property type="entry name" value="IP11341P-RELATED"/>
    <property type="match status" value="1"/>
</dbReference>
<proteinExistence type="inferred from homology"/>
<reference evidence="2" key="1">
    <citation type="journal article" date="2015" name="Nature">
        <title>Complex archaea that bridge the gap between prokaryotes and eukaryotes.</title>
        <authorList>
            <person name="Spang A."/>
            <person name="Saw J.H."/>
            <person name="Jorgensen S.L."/>
            <person name="Zaremba-Niedzwiedzka K."/>
            <person name="Martijn J."/>
            <person name="Lind A.E."/>
            <person name="van Eijk R."/>
            <person name="Schleper C."/>
            <person name="Guy L."/>
            <person name="Ettema T.J."/>
        </authorList>
    </citation>
    <scope>NUCLEOTIDE SEQUENCE</scope>
</reference>
<protein>
    <recommendedName>
        <fullName evidence="3">Enoyl-CoA hydratase</fullName>
    </recommendedName>
</protein>
<dbReference type="InterPro" id="IPR001753">
    <property type="entry name" value="Enoyl-CoA_hydra/iso"/>
</dbReference>
<dbReference type="SUPFAM" id="SSF52096">
    <property type="entry name" value="ClpP/crotonase"/>
    <property type="match status" value="1"/>
</dbReference>
<comment type="caution">
    <text evidence="2">The sequence shown here is derived from an EMBL/GenBank/DDBJ whole genome shotgun (WGS) entry which is preliminary data.</text>
</comment>
<comment type="similarity">
    <text evidence="1">Belongs to the enoyl-CoA hydratase/isomerase family.</text>
</comment>
<evidence type="ECO:0008006" key="3">
    <source>
        <dbReference type="Google" id="ProtNLM"/>
    </source>
</evidence>
<organism evidence="2">
    <name type="scientific">marine sediment metagenome</name>
    <dbReference type="NCBI Taxonomy" id="412755"/>
    <lineage>
        <taxon>unclassified sequences</taxon>
        <taxon>metagenomes</taxon>
        <taxon>ecological metagenomes</taxon>
    </lineage>
</organism>
<dbReference type="AlphaFoldDB" id="A0A0F9FJJ7"/>
<sequence length="71" mass="7942">MQFQDILYEKADGVATITLNRPERMNAFTPKMLDEWLAALQDAHLDAETRVIILTAEGRGFCTGMDVQAQA</sequence>
<dbReference type="InterPro" id="IPR029045">
    <property type="entry name" value="ClpP/crotonase-like_dom_sf"/>
</dbReference>